<protein>
    <recommendedName>
        <fullName evidence="1">DUF6745 domain-containing protein</fullName>
    </recommendedName>
</protein>
<reference evidence="2 3" key="1">
    <citation type="submission" date="2023-10" db="EMBL/GenBank/DDBJ databases">
        <title>Rubellicoccus peritrichatus gen. nov., sp. nov., isolated from an algae of coral reef tank.</title>
        <authorList>
            <person name="Luo J."/>
        </authorList>
    </citation>
    <scope>NUCLEOTIDE SEQUENCE [LARGE SCALE GENOMIC DNA]</scope>
    <source>
        <strain evidence="2 3">CR14</strain>
    </source>
</reference>
<dbReference type="KEGG" id="puo:RZN69_12095"/>
<feature type="domain" description="DUF6745" evidence="1">
    <location>
        <begin position="189"/>
        <end position="312"/>
    </location>
</feature>
<dbReference type="InterPro" id="IPR046633">
    <property type="entry name" value="DUF6745"/>
</dbReference>
<dbReference type="SUPFAM" id="SSF52058">
    <property type="entry name" value="L domain-like"/>
    <property type="match status" value="1"/>
</dbReference>
<dbReference type="InterPro" id="IPR032675">
    <property type="entry name" value="LRR_dom_sf"/>
</dbReference>
<dbReference type="AlphaFoldDB" id="A0AAQ3L5V9"/>
<accession>A0AAQ3L5V9</accession>
<sequence length="312" mass="35004">MLKFTPEQARDYIRRGGTESLQVSGKLDLSNEKLDEVPHGLQCYELDLSGTSITTLPNDILVECRLILDNCIHLTSLPEGLSVGSISLRNCNSLSALPENLETWFLDLTDCQRFCNWPKAATIHRGHLVLRNCINLQALPPWLNNLANLDVSGCVMLSELPDNFSISSWIDVGGSNIKGLPENLQKASIHWRGVPVDQRIAFQPWDLSASEALKESNAELRRVIIERMGYLRFSQEAKAKIIDEDTDPGGKRQLLRINLEEDEPLVGLSCFCPSTQRQYFLRVPPAMKSCHQAAAWMAGYDDPNLYKPVIET</sequence>
<evidence type="ECO:0000259" key="1">
    <source>
        <dbReference type="Pfam" id="PF20530"/>
    </source>
</evidence>
<evidence type="ECO:0000313" key="2">
    <source>
        <dbReference type="EMBL" id="WOO39357.1"/>
    </source>
</evidence>
<name>A0AAQ3L5V9_9BACT</name>
<dbReference type="Proteomes" id="UP001304300">
    <property type="component" value="Chromosome"/>
</dbReference>
<keyword evidence="3" id="KW-1185">Reference proteome</keyword>
<dbReference type="Pfam" id="PF20530">
    <property type="entry name" value="DUF6745"/>
    <property type="match status" value="1"/>
</dbReference>
<dbReference type="EMBL" id="CP136920">
    <property type="protein sequence ID" value="WOO39357.1"/>
    <property type="molecule type" value="Genomic_DNA"/>
</dbReference>
<gene>
    <name evidence="2" type="ORF">RZN69_12095</name>
</gene>
<organism evidence="2 3">
    <name type="scientific">Rubellicoccus peritrichatus</name>
    <dbReference type="NCBI Taxonomy" id="3080537"/>
    <lineage>
        <taxon>Bacteria</taxon>
        <taxon>Pseudomonadati</taxon>
        <taxon>Verrucomicrobiota</taxon>
        <taxon>Opitutia</taxon>
        <taxon>Puniceicoccales</taxon>
        <taxon>Cerasicoccaceae</taxon>
        <taxon>Rubellicoccus</taxon>
    </lineage>
</organism>
<proteinExistence type="predicted"/>
<dbReference type="PANTHER" id="PTHR36766:SF40">
    <property type="entry name" value="DISEASE RESISTANCE PROTEIN RGA3"/>
    <property type="match status" value="1"/>
</dbReference>
<dbReference type="RefSeq" id="WP_317831223.1">
    <property type="nucleotide sequence ID" value="NZ_CP136920.1"/>
</dbReference>
<dbReference type="Gene3D" id="3.80.10.10">
    <property type="entry name" value="Ribonuclease Inhibitor"/>
    <property type="match status" value="1"/>
</dbReference>
<dbReference type="PANTHER" id="PTHR36766">
    <property type="entry name" value="PLANT BROAD-SPECTRUM MILDEW RESISTANCE PROTEIN RPW8"/>
    <property type="match status" value="1"/>
</dbReference>
<evidence type="ECO:0000313" key="3">
    <source>
        <dbReference type="Proteomes" id="UP001304300"/>
    </source>
</evidence>